<reference evidence="8 9" key="1">
    <citation type="submission" date="2020-05" db="EMBL/GenBank/DDBJ databases">
        <title>Genome sequencing of Spirosoma sp. TS118.</title>
        <authorList>
            <person name="Lee J.-H."/>
            <person name="Jeong S."/>
            <person name="Zhao L."/>
            <person name="Jung J.-H."/>
            <person name="Kim M.-K."/>
            <person name="Lim S."/>
        </authorList>
    </citation>
    <scope>NUCLEOTIDE SEQUENCE [LARGE SCALE GENOMIC DNA]</scope>
    <source>
        <strain evidence="8 9">TS118</strain>
    </source>
</reference>
<evidence type="ECO:0000256" key="4">
    <source>
        <dbReference type="SAM" id="MobiDB-lite"/>
    </source>
</evidence>
<dbReference type="Gene3D" id="2.60.40.10">
    <property type="entry name" value="Immunoglobulins"/>
    <property type="match status" value="6"/>
</dbReference>
<dbReference type="Pfam" id="PF13585">
    <property type="entry name" value="CHU_C"/>
    <property type="match status" value="1"/>
</dbReference>
<feature type="compositionally biased region" description="Polar residues" evidence="4">
    <location>
        <begin position="1"/>
        <end position="25"/>
    </location>
</feature>
<accession>A0A6M5YEC7</accession>
<proteinExistence type="predicted"/>
<dbReference type="KEGG" id="stae:HNV11_19085"/>
<dbReference type="InterPro" id="IPR013783">
    <property type="entry name" value="Ig-like_fold"/>
</dbReference>
<keyword evidence="3" id="KW-0732">Signal</keyword>
<feature type="domain" description="SD-repeat containing protein B" evidence="6">
    <location>
        <begin position="287"/>
        <end position="406"/>
    </location>
</feature>
<dbReference type="InterPro" id="IPR047589">
    <property type="entry name" value="DUF11_rpt"/>
</dbReference>
<comment type="subcellular location">
    <subcellularLocation>
        <location evidence="1">Secreted</location>
    </subcellularLocation>
</comment>
<dbReference type="InterPro" id="IPR001434">
    <property type="entry name" value="OmcB-like_DUF11"/>
</dbReference>
<dbReference type="InterPro" id="IPR051172">
    <property type="entry name" value="Chlamydia_OmcB"/>
</dbReference>
<evidence type="ECO:0000256" key="2">
    <source>
        <dbReference type="ARBA" id="ARBA00022525"/>
    </source>
</evidence>
<evidence type="ECO:0000256" key="3">
    <source>
        <dbReference type="ARBA" id="ARBA00022729"/>
    </source>
</evidence>
<dbReference type="PANTHER" id="PTHR34819:SF3">
    <property type="entry name" value="CELL SURFACE PROTEIN"/>
    <property type="match status" value="1"/>
</dbReference>
<dbReference type="InterPro" id="IPR044023">
    <property type="entry name" value="Ig_7"/>
</dbReference>
<dbReference type="NCBIfam" id="TIGR04131">
    <property type="entry name" value="Bac_Flav_CTERM"/>
    <property type="match status" value="1"/>
</dbReference>
<dbReference type="NCBIfam" id="TIGR01451">
    <property type="entry name" value="B_ant_repeat"/>
    <property type="match status" value="3"/>
</dbReference>
<dbReference type="EMBL" id="CP053435">
    <property type="protein sequence ID" value="QJW91332.1"/>
    <property type="molecule type" value="Genomic_DNA"/>
</dbReference>
<evidence type="ECO:0000313" key="9">
    <source>
        <dbReference type="Proteomes" id="UP000502756"/>
    </source>
</evidence>
<feature type="domain" description="DUF11" evidence="5">
    <location>
        <begin position="2461"/>
        <end position="2575"/>
    </location>
</feature>
<name>A0A6M5YEC7_9BACT</name>
<evidence type="ECO:0000259" key="7">
    <source>
        <dbReference type="Pfam" id="PF19081"/>
    </source>
</evidence>
<feature type="domain" description="SD-repeat containing protein B" evidence="6">
    <location>
        <begin position="539"/>
        <end position="656"/>
    </location>
</feature>
<dbReference type="Proteomes" id="UP000502756">
    <property type="component" value="Chromosome"/>
</dbReference>
<feature type="domain" description="Ig-like" evidence="7">
    <location>
        <begin position="929"/>
        <end position="1012"/>
    </location>
</feature>
<dbReference type="Pfam" id="PF17210">
    <property type="entry name" value="SdrD_B"/>
    <property type="match status" value="3"/>
</dbReference>
<sequence>MDEQTLLSQPSLQTPASAVSGTSHWPGSAEKRLRSSVESAQTALAAGKPIIAAWTLLTVLLTGLTIGTSQAQTTPTIDLSVRKLVSNQKPAIGDVISYTVIVKNDAGAAATATNVIIKDELPAAGAEYVPASAATLRGTGTYTSGTWSVSAIAPGDSAVLTLNAKVLARGVWFNTAEVISASQTDKDSQPNNQSLAEDDYDAVCFSVPIFWYPGDEFLVSIPTGYNKIIWFRNNKDVTTVSADSALINPDSSLTIKSPGVYRFTTYRNGCPALNCCDIEVIRGLYGSLGDYVFLDTNKDGIQNDGNTGLNGVRVYLYDETGTTKLDSTFTAGGGKFLFDSLTDGKYKVRFIVPDSLSITQKDAASTPVDAVDSDAGPDGFTRVYQVDTSKPESDTARNNLNVDAGFVDTRASLGDLVFVDINGNGIQDGGSETGVASVKVTLYQSSTVAGGTPTLIASATTSATGAYSFTSLTPGDGYYVVFDTTGLQSRGYVLTQPNATTNTALDSDAGADGKTTKTYSLSAGENNTSVDAGLKLLSASLGDLVFLDNDGNGQQGGAGEVGVAGVKVTLYKEGQTSPVDSQTTNSNGGYLFTNLTPGVGYYVVFDTTGLRGRGYALTGANQGDDATDSDADGVTGRTGSYTLSPGLVNLTVDAGLKLLCPTNFNLVASNDAGLCYGDSIKLVASTTVAGAKVCWYLTPYDGTAFATVNSGEAITVKPTTTTVYYAEATTDDGCRSARKPVVVTVTVVQTPICLGNIKNTCPERTVDLTKIAIENKSPGLTYEWYTSALRSEATKVTNLTAVGAGKFYLFARSAEGCYSSPTVLTVEIVDCNCQNVAGVNIGPGLSACSGEAVVLKATLTGSATSVIWSSSAGGTFSSPNSLTTTFTPSEAAVTSGSALITATTNDPDGPGGVCSAATSSLILKINQRPDAPVGVACDDTIVCQGNSTKLIGFAPGGKINWYDQDNKLLSTVESGSKLVVKPSKAGMNTYYAEAVNADGCTSATRTSVTLTVGTCLADLAVLKKVVTPGPYSVGQTITYAITVSNKGKTTATSVKVSELLPPTLTYISATPAGEYSAGAGAWSVGSLTVGSDRNLLVQATINAAGTIKNTAVVSSPENDPNYAQDDTSSVTIQTLACDVKPPFITCAITDICKGDETVLKATGCAGGTVKWSDGQTGLTVTVKPELTTVYSASCITSAACTSAASNLITVTVRNPKAPTLIASTDNVCPGGQVVLTASGCEGGTYQWSESDKTGASITVSPLTKTTYTVQCRMANCVSDAATKTIGVGGTMPTPIITCSTTIVCPGEHVTLTVNNCQGTPVWSSTSETTTNIIVTPTLGDNSYTVYCKNGACTSPVSKAYVISVVEPVIPTVTASVDTICAKGKVVLTATGCNGTVIWGGDEKLTGSSIMVYPEASISYYAQCKFRSCLSNPSESVAITVVTPSAPINTTLPKVVCSGEKVILSAEGCEGGTINWSGTEKTGASVEIIPTETREYYATCKMGSCESNASQKIRITVNTSGKAPTIVASTTAVCNGGVVSLTATGCAGTVVWSVPGLTGSVVSVTASPTSNEYYAICKVGAQCGSGKSNVIKVNVTPMPTPVITASADSICAGETVTLTVNNCQGTPVWNTKETARSIIVSPDVTTAYSVFCKDGVCASDTAKKYPITVVPVPVPTIAASATAVEPGGTITLTATGCPGDVYWSVNDVNGNNKGASIFVRPQGTETYYAQCKFRSCVSAPSVSITVNKEGNCVAKAATLVAVSGTVCADTNKTILIGATPNGGLVKPEGYSVLYVLTKGAEQVIQQTSATPSFNVSALTADYTIHTLVYSASPTDKNYLDLAVVKPGLTTSADVIKLIADRKVCADLDLIGAKVIVRYVEPPKLVAGPSLTVCAGTKVTLTALGCEGGIVKWSDNSVGQSIEKIISSDLWLMATCTVDGCTSAPSHSVDIILGTPGIPTVACNKPTICANESVTLTATGCEGGTLVWSDNQTKGSILTVTPPASVSYRVKCVIGTCESAWSAYCPIKVGSLVAPIVSIAGSTTITSTTACFGAPVTLVAQGCPANSQVVWSNEQVGQSITVTPVNSVTYTARCYSSSTCISQPSNKVVVTMLPKISQPSVVDKTNTCPFNTVDLTTAVTSKATVSGSVFEFYTAESLSDVSKVTNPAAVGTSTYYVVEKTVNGCSSLPAVIHVQINRCDQQIACDPQNPATANAGPDATICTAKTYQLQGKMGGAGKVLYWTTSGKGTFDNPYLPNATYTASVEDIVAGKVTLTLSVSANNASCPVAKDEMVLIVEGIKTIPTIQVVGASSLCYGDSVTLKAPAGAASYKWSNNATTQSIVVKTSGSYTVQLFDSKGCSSVKSDPVAVNVAEPIPAPLVTNLRNTCPAVIANLTSALSATTAGSTYEYRIGAAVTSNTLVRPDSVGAGTYYVFAKNSLGCVSAPAKVVVRIVNCTADSVATDVSIRKTADKPVVRRGETVTYTITVSNQGAHTAHNIDVRDVLPGGLELVLGPAPNYSLSGGVITKHIDSLPVGKSETIVFSAHMLTKGEVINKAEITYLDQKDTDLSNNTSSVTVRDTSSYKPSLVGLAKAVVGRPAVKGDSLITVRYGFVLTNFGDDTLRKVQVTDDLAYAFAPNSVQKVAISTTDDDFSLKRNSGFTGIGSNTNLFDSTSYVAPGRSQTFFLDVTIRRAAGDTTRSFRNIAGASAYSNGMKVEDLSADGGDADPDGDGDPTNNTGFSSFTLSTGQPAGPSLGVALAVIKVEKQGNNSYNVTYKATIKNFGDVDLYGISLTDSLAKAFPTSFTVVGPPIVGAGSTLVPNASFNGLTNVNVLTNASSLAAGVQDTVLVTVNIKPNGNNGPFFVNVIGTGHTADTTQFVRDISNAGFDPTPEGSVSTAVRFDLPAGLIGVAKSVGPPMKVAEGVFDVPYTIKLTNRGTVPLRKVQVVDNLSETFGHGALIVSERIRVYASAGLMTDTLYTGQGLVTRMLVDSMSTLAVGASSSLNFVVRVNVKNADSLRFVNTAVATALTANNQVVEDRSAAGINDDPDHDLDPRNNSIATPVTLDNLSTIPYIGVAMAVRDTVRQADGSFNVTYQIVVRNYGTEPLTHVALSDSLSKVFNNQTGATYAVVKAPITTSTGSALKLNDKFNGSTDVRIVLGDSTSRLAVGKVDTILVVVNVATNGSTTTFLNTVYAQAIARTGSVSDISTNGLVPDLNGNNNPTDQNEREATPLNLPATSTTIFIPQGFSPNGDGINDLFVIRGMAGLTVSLEVYNRWGHLVYKNDDYQNDWDGKPNAGVLVGSDANGLPDGTYYYVITTSDGRKFVRYMTINR</sequence>
<dbReference type="Pfam" id="PF01345">
    <property type="entry name" value="DUF11"/>
    <property type="match status" value="3"/>
</dbReference>
<evidence type="ECO:0000259" key="5">
    <source>
        <dbReference type="Pfam" id="PF01345"/>
    </source>
</evidence>
<evidence type="ECO:0000313" key="8">
    <source>
        <dbReference type="EMBL" id="QJW91332.1"/>
    </source>
</evidence>
<dbReference type="GO" id="GO:0005576">
    <property type="term" value="C:extracellular region"/>
    <property type="evidence" value="ECO:0007669"/>
    <property type="project" value="UniProtKB-SubCell"/>
</dbReference>
<dbReference type="SUPFAM" id="SSF117074">
    <property type="entry name" value="Hypothetical protein PA1324"/>
    <property type="match status" value="3"/>
</dbReference>
<dbReference type="InterPro" id="IPR033764">
    <property type="entry name" value="Sdr_B"/>
</dbReference>
<feature type="domain" description="SD-repeat containing protein B" evidence="6">
    <location>
        <begin position="411"/>
        <end position="534"/>
    </location>
</feature>
<feature type="domain" description="DUF11" evidence="5">
    <location>
        <begin position="1018"/>
        <end position="1132"/>
    </location>
</feature>
<feature type="domain" description="Ig-like" evidence="7">
    <location>
        <begin position="668"/>
        <end position="746"/>
    </location>
</feature>
<keyword evidence="2" id="KW-0964">Secreted</keyword>
<gene>
    <name evidence="8" type="ORF">HNV11_19085</name>
</gene>
<dbReference type="InterPro" id="IPR026341">
    <property type="entry name" value="T9SS_type_B"/>
</dbReference>
<evidence type="ECO:0000259" key="6">
    <source>
        <dbReference type="Pfam" id="PF17210"/>
    </source>
</evidence>
<feature type="region of interest" description="Disordered" evidence="4">
    <location>
        <begin position="2716"/>
        <end position="2745"/>
    </location>
</feature>
<evidence type="ECO:0000256" key="1">
    <source>
        <dbReference type="ARBA" id="ARBA00004613"/>
    </source>
</evidence>
<keyword evidence="9" id="KW-1185">Reference proteome</keyword>
<feature type="region of interest" description="Disordered" evidence="4">
    <location>
        <begin position="1"/>
        <end position="28"/>
    </location>
</feature>
<dbReference type="PANTHER" id="PTHR34819">
    <property type="entry name" value="LARGE CYSTEINE-RICH PERIPLASMIC PROTEIN OMCB"/>
    <property type="match status" value="1"/>
</dbReference>
<dbReference type="Pfam" id="PF19081">
    <property type="entry name" value="Ig_7"/>
    <property type="match status" value="2"/>
</dbReference>
<organism evidence="8 9">
    <name type="scientific">Spirosoma taeanense</name>
    <dbReference type="NCBI Taxonomy" id="2735870"/>
    <lineage>
        <taxon>Bacteria</taxon>
        <taxon>Pseudomonadati</taxon>
        <taxon>Bacteroidota</taxon>
        <taxon>Cytophagia</taxon>
        <taxon>Cytophagales</taxon>
        <taxon>Cytophagaceae</taxon>
        <taxon>Spirosoma</taxon>
    </lineage>
</organism>
<feature type="domain" description="DUF11" evidence="5">
    <location>
        <begin position="78"/>
        <end position="194"/>
    </location>
</feature>
<protein>
    <submittedName>
        <fullName evidence="8">DUF11 domain-containing protein</fullName>
    </submittedName>
</protein>